<dbReference type="FunFam" id="3.40.50.300:FF:000161">
    <property type="entry name" value="Small COPII coat GTPase"/>
    <property type="match status" value="1"/>
</dbReference>
<dbReference type="PROSITE" id="PS51422">
    <property type="entry name" value="SAR1"/>
    <property type="match status" value="1"/>
</dbReference>
<keyword evidence="7 17" id="KW-0256">Endoplasmic reticulum</keyword>
<keyword evidence="12" id="KW-0472">Membrane</keyword>
<evidence type="ECO:0000313" key="18">
    <source>
        <dbReference type="EMBL" id="CAE0581525.1"/>
    </source>
</evidence>
<evidence type="ECO:0000256" key="17">
    <source>
        <dbReference type="RuleBase" id="RU003926"/>
    </source>
</evidence>
<dbReference type="GO" id="GO:0016192">
    <property type="term" value="P:vesicle-mediated transport"/>
    <property type="evidence" value="ECO:0007669"/>
    <property type="project" value="UniProtKB-KW"/>
</dbReference>
<dbReference type="CDD" id="cd00879">
    <property type="entry name" value="Sar1"/>
    <property type="match status" value="1"/>
</dbReference>
<evidence type="ECO:0000256" key="5">
    <source>
        <dbReference type="ARBA" id="ARBA00022741"/>
    </source>
</evidence>
<dbReference type="GO" id="GO:0003924">
    <property type="term" value="F:GTPase activity"/>
    <property type="evidence" value="ECO:0007669"/>
    <property type="project" value="InterPro"/>
</dbReference>
<evidence type="ECO:0000256" key="3">
    <source>
        <dbReference type="ARBA" id="ARBA00007507"/>
    </source>
</evidence>
<dbReference type="GO" id="GO:0006886">
    <property type="term" value="P:intracellular protein transport"/>
    <property type="evidence" value="ECO:0007669"/>
    <property type="project" value="InterPro"/>
</dbReference>
<gene>
    <name evidence="18" type="ORF">SACU0126_LOCUS25145</name>
</gene>
<evidence type="ECO:0000256" key="2">
    <source>
        <dbReference type="ARBA" id="ARBA00004406"/>
    </source>
</evidence>
<feature type="binding site" evidence="14">
    <location>
        <position position="139"/>
    </location>
    <ligand>
        <name>GTP</name>
        <dbReference type="ChEBI" id="CHEBI:37565"/>
    </ligand>
</feature>
<feature type="binding site" evidence="15">
    <location>
        <begin position="138"/>
        <end position="141"/>
    </location>
    <ligand>
        <name>GTP</name>
        <dbReference type="ChEBI" id="CHEBI:37565"/>
    </ligand>
</feature>
<feature type="binding site" evidence="16">
    <location>
        <position position="60"/>
    </location>
    <ligand>
        <name>Mg(2+)</name>
        <dbReference type="ChEBI" id="CHEBI:18420"/>
    </ligand>
</feature>
<dbReference type="PROSITE" id="PS51417">
    <property type="entry name" value="ARF"/>
    <property type="match status" value="1"/>
</dbReference>
<keyword evidence="10 17" id="KW-0333">Golgi apparatus</keyword>
<feature type="binding site" evidence="14">
    <location>
        <position position="38"/>
    </location>
    <ligand>
        <name>GTP</name>
        <dbReference type="ChEBI" id="CHEBI:37565"/>
    </ligand>
</feature>
<keyword evidence="13" id="KW-0479">Metal-binding</keyword>
<keyword evidence="5 14" id="KW-0547">Nucleotide-binding</keyword>
<proteinExistence type="inferred from homology"/>
<dbReference type="EMBL" id="HBIQ01078747">
    <property type="protein sequence ID" value="CAE0581525.1"/>
    <property type="molecule type" value="Transcribed_RNA"/>
</dbReference>
<accession>A0A7S3WWP0</accession>
<evidence type="ECO:0000256" key="12">
    <source>
        <dbReference type="ARBA" id="ARBA00023136"/>
    </source>
</evidence>
<evidence type="ECO:0000256" key="16">
    <source>
        <dbReference type="PIRSR" id="PIRSR606689-2"/>
    </source>
</evidence>
<keyword evidence="4 17" id="KW-0813">Transport</keyword>
<evidence type="ECO:0000256" key="9">
    <source>
        <dbReference type="ARBA" id="ARBA00022927"/>
    </source>
</evidence>
<dbReference type="PRINTS" id="PR00328">
    <property type="entry name" value="SAR1GTPBP"/>
</dbReference>
<feature type="binding site" evidence="14">
    <location>
        <position position="184"/>
    </location>
    <ligand>
        <name>GTP</name>
        <dbReference type="ChEBI" id="CHEBI:37565"/>
    </ligand>
</feature>
<dbReference type="Pfam" id="PF00025">
    <property type="entry name" value="Arf"/>
    <property type="match status" value="1"/>
</dbReference>
<feature type="binding site" evidence="14">
    <location>
        <position position="41"/>
    </location>
    <ligand>
        <name>GTP</name>
        <dbReference type="ChEBI" id="CHEBI:37565"/>
    </ligand>
</feature>
<dbReference type="GO" id="GO:0046872">
    <property type="term" value="F:metal ion binding"/>
    <property type="evidence" value="ECO:0007669"/>
    <property type="project" value="UniProtKB-KW"/>
</dbReference>
<feature type="binding site" evidence="14">
    <location>
        <position position="43"/>
    </location>
    <ligand>
        <name>GTP</name>
        <dbReference type="ChEBI" id="CHEBI:37565"/>
    </ligand>
</feature>
<feature type="binding site" evidence="16">
    <location>
        <position position="42"/>
    </location>
    <ligand>
        <name>Mg(2+)</name>
        <dbReference type="ChEBI" id="CHEBI:18420"/>
    </ligand>
</feature>
<organism evidence="18">
    <name type="scientific">Strombidinopsis acuminata</name>
    <dbReference type="NCBI Taxonomy" id="141414"/>
    <lineage>
        <taxon>Eukaryota</taxon>
        <taxon>Sar</taxon>
        <taxon>Alveolata</taxon>
        <taxon>Ciliophora</taxon>
        <taxon>Intramacronucleata</taxon>
        <taxon>Spirotrichea</taxon>
        <taxon>Choreotrichia</taxon>
        <taxon>Choreotrichida</taxon>
        <taxon>Strombidinopsidae</taxon>
        <taxon>Strombidinopsis</taxon>
    </lineage>
</organism>
<feature type="binding site" evidence="13">
    <location>
        <position position="37"/>
    </location>
    <ligand>
        <name>Mg(2+)</name>
        <dbReference type="ChEBI" id="CHEBI:18420"/>
    </ligand>
</feature>
<evidence type="ECO:0000256" key="14">
    <source>
        <dbReference type="PIRSR" id="PIRSR606687-2"/>
    </source>
</evidence>
<dbReference type="InterPro" id="IPR006687">
    <property type="entry name" value="Small_GTPase_SAR1"/>
</dbReference>
<feature type="binding site" evidence="14">
    <location>
        <position position="40"/>
    </location>
    <ligand>
        <name>GTP</name>
        <dbReference type="ChEBI" id="CHEBI:37565"/>
    </ligand>
</feature>
<evidence type="ECO:0000256" key="15">
    <source>
        <dbReference type="PIRSR" id="PIRSR606689-1"/>
    </source>
</evidence>
<comment type="similarity">
    <text evidence="3 17">Belongs to the small GTPase superfamily. SAR1 family.</text>
</comment>
<dbReference type="SMART" id="SM00178">
    <property type="entry name" value="SAR"/>
    <property type="match status" value="1"/>
</dbReference>
<evidence type="ECO:0000256" key="11">
    <source>
        <dbReference type="ARBA" id="ARBA00023134"/>
    </source>
</evidence>
<feature type="binding site" evidence="14">
    <location>
        <position position="42"/>
    </location>
    <ligand>
        <name>GTP</name>
        <dbReference type="ChEBI" id="CHEBI:37565"/>
    </ligand>
</feature>
<dbReference type="InterPro" id="IPR005225">
    <property type="entry name" value="Small_GTP-bd"/>
</dbReference>
<dbReference type="SUPFAM" id="SSF52540">
    <property type="entry name" value="P-loop containing nucleoside triphosphate hydrolases"/>
    <property type="match status" value="1"/>
</dbReference>
<keyword evidence="11 15" id="KW-0342">GTP-binding</keyword>
<keyword evidence="6" id="KW-0378">Hydrolase</keyword>
<feature type="binding site" evidence="14">
    <location>
        <position position="138"/>
    </location>
    <ligand>
        <name>GTP</name>
        <dbReference type="ChEBI" id="CHEBI:37565"/>
    </ligand>
</feature>
<reference evidence="18" key="1">
    <citation type="submission" date="2021-01" db="EMBL/GenBank/DDBJ databases">
        <authorList>
            <person name="Corre E."/>
            <person name="Pelletier E."/>
            <person name="Niang G."/>
            <person name="Scheremetjew M."/>
            <person name="Finn R."/>
            <person name="Kale V."/>
            <person name="Holt S."/>
            <person name="Cochrane G."/>
            <person name="Meng A."/>
            <person name="Brown T."/>
            <person name="Cohen L."/>
        </authorList>
    </citation>
    <scope>NUCLEOTIDE SEQUENCE</scope>
    <source>
        <strain evidence="18">SPMC142</strain>
    </source>
</reference>
<evidence type="ECO:0000256" key="7">
    <source>
        <dbReference type="ARBA" id="ARBA00022824"/>
    </source>
</evidence>
<comment type="subcellular location">
    <subcellularLocation>
        <location evidence="2">Endoplasmic reticulum membrane</location>
        <topology evidence="2">Peripheral membrane protein</topology>
    </subcellularLocation>
    <subcellularLocation>
        <location evidence="1">Golgi apparatus membrane</location>
        <topology evidence="1">Peripheral membrane protein</topology>
    </subcellularLocation>
</comment>
<dbReference type="InterPro" id="IPR006689">
    <property type="entry name" value="Small_GTPase_ARF/SAR"/>
</dbReference>
<dbReference type="GO" id="GO:0000139">
    <property type="term" value="C:Golgi membrane"/>
    <property type="evidence" value="ECO:0007669"/>
    <property type="project" value="UniProtKB-SubCell"/>
</dbReference>
<keyword evidence="8 17" id="KW-0931">ER-Golgi transport</keyword>
<dbReference type="NCBIfam" id="TIGR00231">
    <property type="entry name" value="small_GTP"/>
    <property type="match status" value="1"/>
</dbReference>
<dbReference type="PANTHER" id="PTHR45684">
    <property type="entry name" value="RE74312P"/>
    <property type="match status" value="1"/>
</dbReference>
<name>A0A7S3WWP0_9SPIT</name>
<keyword evidence="9 17" id="KW-0653">Protein transport</keyword>
<evidence type="ECO:0000256" key="1">
    <source>
        <dbReference type="ARBA" id="ARBA00004395"/>
    </source>
</evidence>
<protein>
    <submittedName>
        <fullName evidence="18">Uncharacterized protein</fullName>
    </submittedName>
</protein>
<feature type="binding site" evidence="15">
    <location>
        <begin position="35"/>
        <end position="42"/>
    </location>
    <ligand>
        <name>GTP</name>
        <dbReference type="ChEBI" id="CHEBI:37565"/>
    </ligand>
</feature>
<dbReference type="GO" id="GO:0005525">
    <property type="term" value="F:GTP binding"/>
    <property type="evidence" value="ECO:0007669"/>
    <property type="project" value="UniProtKB-KW"/>
</dbReference>
<evidence type="ECO:0000256" key="8">
    <source>
        <dbReference type="ARBA" id="ARBA00022892"/>
    </source>
</evidence>
<dbReference type="GO" id="GO:0005789">
    <property type="term" value="C:endoplasmic reticulum membrane"/>
    <property type="evidence" value="ECO:0007669"/>
    <property type="project" value="UniProtKB-SubCell"/>
</dbReference>
<feature type="binding site" evidence="15">
    <location>
        <position position="82"/>
    </location>
    <ligand>
        <name>GTP</name>
        <dbReference type="ChEBI" id="CHEBI:37565"/>
    </ligand>
</feature>
<evidence type="ECO:0000256" key="13">
    <source>
        <dbReference type="PIRSR" id="PIRSR606687-1"/>
    </source>
</evidence>
<dbReference type="SMART" id="SM00177">
    <property type="entry name" value="ARF"/>
    <property type="match status" value="1"/>
</dbReference>
<feature type="binding site" evidence="14">
    <location>
        <position position="185"/>
    </location>
    <ligand>
        <name>GTP</name>
        <dbReference type="ChEBI" id="CHEBI:37565"/>
    </ligand>
</feature>
<evidence type="ECO:0000256" key="4">
    <source>
        <dbReference type="ARBA" id="ARBA00022448"/>
    </source>
</evidence>
<evidence type="ECO:0000256" key="6">
    <source>
        <dbReference type="ARBA" id="ARBA00022801"/>
    </source>
</evidence>
<evidence type="ECO:0000256" key="10">
    <source>
        <dbReference type="ARBA" id="ARBA00023034"/>
    </source>
</evidence>
<keyword evidence="13" id="KW-0460">Magnesium</keyword>
<feature type="binding site" evidence="14">
    <location>
        <position position="141"/>
    </location>
    <ligand>
        <name>GTP</name>
        <dbReference type="ChEBI" id="CHEBI:37565"/>
    </ligand>
</feature>
<dbReference type="AlphaFoldDB" id="A0A7S3WWP0"/>
<sequence>MMMLDSLSSWMPTWLKDALGYLGLLPKNAKICFLGLDNAGKTTLLSMMTEDRLTTCIAPTLYPNHEELYVGNIKFSAYDLGGHETARRIWRDYYSNVDGIVFIVDAADRTRFSEVQEELTHLLEEPCLAEVPFAVLGNKIDIAVAASEDELRVALHLEHHRTCGRDMTKGDHSARPVELFMCSVVRRMGFAEAFEWLGRMLS</sequence>
<dbReference type="Gene3D" id="3.40.50.300">
    <property type="entry name" value="P-loop containing nucleotide triphosphate hydrolases"/>
    <property type="match status" value="1"/>
</dbReference>
<dbReference type="InterPro" id="IPR027417">
    <property type="entry name" value="P-loop_NTPase"/>
</dbReference>